<evidence type="ECO:0000313" key="1">
    <source>
        <dbReference type="EMBL" id="KAF3590899.1"/>
    </source>
</evidence>
<name>A0ABQ7E1W7_BRACR</name>
<reference evidence="1 2" key="1">
    <citation type="journal article" date="2020" name="BMC Genomics">
        <title>Intraspecific diversification of the crop wild relative Brassica cretica Lam. using demographic model selection.</title>
        <authorList>
            <person name="Kioukis A."/>
            <person name="Michalopoulou V.A."/>
            <person name="Briers L."/>
            <person name="Pirintsos S."/>
            <person name="Studholme D.J."/>
            <person name="Pavlidis P."/>
            <person name="Sarris P.F."/>
        </authorList>
    </citation>
    <scope>NUCLEOTIDE SEQUENCE [LARGE SCALE GENOMIC DNA]</scope>
    <source>
        <strain evidence="2">cv. PFS-1207/04</strain>
    </source>
</reference>
<keyword evidence="2" id="KW-1185">Reference proteome</keyword>
<dbReference type="Proteomes" id="UP000266723">
    <property type="component" value="Unassembled WGS sequence"/>
</dbReference>
<protein>
    <submittedName>
        <fullName evidence="1">Uncharacterized protein</fullName>
    </submittedName>
</protein>
<evidence type="ECO:0000313" key="2">
    <source>
        <dbReference type="Proteomes" id="UP000266723"/>
    </source>
</evidence>
<dbReference type="EMBL" id="QGKV02000299">
    <property type="protein sequence ID" value="KAF3590899.1"/>
    <property type="molecule type" value="Genomic_DNA"/>
</dbReference>
<comment type="caution">
    <text evidence="1">The sequence shown here is derived from an EMBL/GenBank/DDBJ whole genome shotgun (WGS) entry which is preliminary data.</text>
</comment>
<gene>
    <name evidence="1" type="ORF">DY000_02026760</name>
</gene>
<proteinExistence type="predicted"/>
<organism evidence="1 2">
    <name type="scientific">Brassica cretica</name>
    <name type="common">Mustard</name>
    <dbReference type="NCBI Taxonomy" id="69181"/>
    <lineage>
        <taxon>Eukaryota</taxon>
        <taxon>Viridiplantae</taxon>
        <taxon>Streptophyta</taxon>
        <taxon>Embryophyta</taxon>
        <taxon>Tracheophyta</taxon>
        <taxon>Spermatophyta</taxon>
        <taxon>Magnoliopsida</taxon>
        <taxon>eudicotyledons</taxon>
        <taxon>Gunneridae</taxon>
        <taxon>Pentapetalae</taxon>
        <taxon>rosids</taxon>
        <taxon>malvids</taxon>
        <taxon>Brassicales</taxon>
        <taxon>Brassicaceae</taxon>
        <taxon>Brassiceae</taxon>
        <taxon>Brassica</taxon>
    </lineage>
</organism>
<accession>A0ABQ7E1W7</accession>
<sequence length="198" mass="22024">MRLPVRSASCYNWRNPEEAREKLEGEFSRALTEVAPISFNRGVWLPPRNTTRRVRQPQIDAADNGNSGYWSSVGGTNGLPNRPRHMKPTVGAMEQGKWSAAGVMTPRKQATQIGKRENKCFLVSQMFHSLYYCATTSDDLIQNNSKAIDIAICHEIADSRKWRMRLSSGGSVNGGYINTTRNSASSTLNWSEKATAPS</sequence>